<dbReference type="InterPro" id="IPR001236">
    <property type="entry name" value="Lactate/malate_DH_N"/>
</dbReference>
<comment type="pathway">
    <text evidence="1 7">Fermentation; pyruvate fermentation to lactate; (S)-lactate from pyruvate: step 1/1.</text>
</comment>
<feature type="binding site" evidence="7">
    <location>
        <position position="15"/>
    </location>
    <ligand>
        <name>NAD(+)</name>
        <dbReference type="ChEBI" id="CHEBI:57540"/>
    </ligand>
</feature>
<feature type="active site" description="Proton acceptor" evidence="7 8">
    <location>
        <position position="176"/>
    </location>
</feature>
<feature type="binding site" evidence="7">
    <location>
        <begin position="80"/>
        <end position="81"/>
    </location>
    <ligand>
        <name>NAD(+)</name>
        <dbReference type="ChEBI" id="CHEBI:57540"/>
    </ligand>
</feature>
<gene>
    <name evidence="13" type="primary">ldhA3</name>
    <name evidence="7" type="synonym">ldh</name>
    <name evidence="13" type="ORF">HMPREF0357_11634</name>
</gene>
<keyword evidence="4 7" id="KW-0560">Oxidoreductase</keyword>
<dbReference type="InterPro" id="IPR001557">
    <property type="entry name" value="L-lactate/malate_DH"/>
</dbReference>
<dbReference type="InterPro" id="IPR015955">
    <property type="entry name" value="Lactate_DH/Glyco_Ohase_4_C"/>
</dbReference>
<dbReference type="SUPFAM" id="SSF56327">
    <property type="entry name" value="LDH C-terminal domain-like"/>
    <property type="match status" value="1"/>
</dbReference>
<feature type="chain" id="PRO_5003218207" description="L-lactate dehydrogenase" evidence="10">
    <location>
        <begin position="23"/>
        <end position="314"/>
    </location>
</feature>
<evidence type="ECO:0000256" key="6">
    <source>
        <dbReference type="ARBA" id="ARBA00049258"/>
    </source>
</evidence>
<dbReference type="NCBIfam" id="NF004863">
    <property type="entry name" value="PRK06223.1"/>
    <property type="match status" value="1"/>
</dbReference>
<evidence type="ECO:0000256" key="4">
    <source>
        <dbReference type="ARBA" id="ARBA00023002"/>
    </source>
</evidence>
<evidence type="ECO:0000259" key="12">
    <source>
        <dbReference type="Pfam" id="PF02866"/>
    </source>
</evidence>
<comment type="caution">
    <text evidence="13">The sequence shown here is derived from an EMBL/GenBank/DDBJ whole genome shotgun (WGS) entry which is preliminary data.</text>
</comment>
<dbReference type="GO" id="GO:0005737">
    <property type="term" value="C:cytoplasm"/>
    <property type="evidence" value="ECO:0007669"/>
    <property type="project" value="UniProtKB-SubCell"/>
</dbReference>
<dbReference type="Pfam" id="PF00056">
    <property type="entry name" value="Ldh_1_N"/>
    <property type="match status" value="1"/>
</dbReference>
<feature type="binding site" evidence="7 9">
    <location>
        <begin position="119"/>
        <end position="121"/>
    </location>
    <ligand>
        <name>NAD(+)</name>
        <dbReference type="ChEBI" id="CHEBI:57540"/>
    </ligand>
</feature>
<dbReference type="GO" id="GO:0006096">
    <property type="term" value="P:glycolytic process"/>
    <property type="evidence" value="ECO:0007669"/>
    <property type="project" value="UniProtKB-UniRule"/>
</dbReference>
<feature type="binding site" evidence="7">
    <location>
        <position position="66"/>
    </location>
    <ligand>
        <name>NAD(+)</name>
        <dbReference type="ChEBI" id="CHEBI:57540"/>
    </ligand>
</feature>
<evidence type="ECO:0000313" key="14">
    <source>
        <dbReference type="Proteomes" id="UP000003028"/>
    </source>
</evidence>
<evidence type="ECO:0000259" key="11">
    <source>
        <dbReference type="Pfam" id="PF00056"/>
    </source>
</evidence>
<protein>
    <recommendedName>
        <fullName evidence="3 7">L-lactate dehydrogenase</fullName>
        <shortName evidence="7">L-LDH</shortName>
        <ecNumber evidence="3 7">1.1.1.27</ecNumber>
    </recommendedName>
</protein>
<keyword evidence="7" id="KW-0597">Phosphoprotein</keyword>
<keyword evidence="14" id="KW-1185">Reference proteome</keyword>
<keyword evidence="10" id="KW-0732">Signal</keyword>
<evidence type="ECO:0000256" key="3">
    <source>
        <dbReference type="ARBA" id="ARBA00012967"/>
    </source>
</evidence>
<dbReference type="NCBIfam" id="NF000824">
    <property type="entry name" value="PRK00066.1"/>
    <property type="match status" value="1"/>
</dbReference>
<feature type="binding site" evidence="7">
    <location>
        <position position="41"/>
    </location>
    <ligand>
        <name>NAD(+)</name>
        <dbReference type="ChEBI" id="CHEBI:57540"/>
    </ligand>
</feature>
<dbReference type="PANTHER" id="PTHR43128">
    <property type="entry name" value="L-2-HYDROXYCARBOXYLATE DEHYDROGENASE (NAD(P)(+))"/>
    <property type="match status" value="1"/>
</dbReference>
<evidence type="ECO:0000256" key="5">
    <source>
        <dbReference type="ARBA" id="ARBA00023027"/>
    </source>
</evidence>
<keyword evidence="5 7" id="KW-0520">NAD</keyword>
<dbReference type="EMBL" id="ACLK02000003">
    <property type="protein sequence ID" value="EFY08481.1"/>
    <property type="molecule type" value="Genomic_DNA"/>
</dbReference>
<dbReference type="InterPro" id="IPR036291">
    <property type="entry name" value="NAD(P)-bd_dom_sf"/>
</dbReference>
<feature type="signal peptide" evidence="10">
    <location>
        <begin position="1"/>
        <end position="22"/>
    </location>
</feature>
<sequence length="314" mass="34220">MMKTNKVSIIGAGFVGSTTAFALMNSNIASEIVIVDINKEKAQGEAMDLDQGRVFVSPVKIIAGDYPETQGSDIVIITAGLAQKPGETRIDLVNRNIKIYEELVPNIVKYNPDAILLVVSNPVDILTHITYKLSGFPAERVIGSGTVLDTARFQSMLANKFEVDARNIHANIIGEHGDSEIATWSLTTVAGLTIDQYCENVGIEFTEETRQKVTHDVKTAAYEIIDRKGYTNYAVALAITRIVNAILRDENSILTVSSLQDGAYGIEDVYISVPTVVGRTGVKHVIEVPYSSNEVEALQESAEMLRDIVSQSNL</sequence>
<feature type="domain" description="Lactate/malate dehydrogenase N-terminal" evidence="11">
    <location>
        <begin position="6"/>
        <end position="143"/>
    </location>
</feature>
<feature type="binding site" evidence="7">
    <location>
        <begin position="121"/>
        <end position="124"/>
    </location>
    <ligand>
        <name>substrate</name>
    </ligand>
</feature>
<accession>E7FYA7</accession>
<dbReference type="EC" id="1.1.1.27" evidence="3 7"/>
<reference evidence="13" key="1">
    <citation type="submission" date="2011-01" db="EMBL/GenBank/DDBJ databases">
        <authorList>
            <person name="Muzny D."/>
            <person name="Qin X."/>
            <person name="Buhay C."/>
            <person name="Dugan-Rocha S."/>
            <person name="Ding Y."/>
            <person name="Chen G."/>
            <person name="Hawes A."/>
            <person name="Holder M."/>
            <person name="Jhangiani S."/>
            <person name="Johnson A."/>
            <person name="Khan Z."/>
            <person name="Li Z."/>
            <person name="Liu W."/>
            <person name="Liu X."/>
            <person name="Perez L."/>
            <person name="Shen H."/>
            <person name="Wang Q."/>
            <person name="Watt J."/>
            <person name="Xi L."/>
            <person name="Xin Y."/>
            <person name="Zhou J."/>
            <person name="Deng J."/>
            <person name="Jiang H."/>
            <person name="Liu Y."/>
            <person name="Qu J."/>
            <person name="Song X.-Z."/>
            <person name="Zhang L."/>
            <person name="Villasana D."/>
            <person name="Johnson A."/>
            <person name="Liu J."/>
            <person name="Liyanage D."/>
            <person name="Lorensuhewa L."/>
            <person name="Robinson T."/>
            <person name="Song A."/>
            <person name="Song B.-B."/>
            <person name="Dinh H."/>
            <person name="Thornton R."/>
            <person name="Coyle M."/>
            <person name="Francisco L."/>
            <person name="Jackson L."/>
            <person name="Javaid M."/>
            <person name="Korchina V."/>
            <person name="Kovar C."/>
            <person name="Mata R."/>
            <person name="Mathew T."/>
            <person name="Ngo R."/>
            <person name="Nguyen L."/>
            <person name="Nguyen N."/>
            <person name="Okwuonu G."/>
            <person name="Ongeri F."/>
            <person name="Pham C."/>
            <person name="Simmons D."/>
            <person name="Wilczek-Boney K."/>
            <person name="Hale W."/>
            <person name="Jakkamsetti A."/>
            <person name="Pham P."/>
            <person name="Ruth R."/>
            <person name="San Lucas F."/>
            <person name="Warren J."/>
            <person name="Zhang J."/>
            <person name="Zhao Z."/>
            <person name="Zhou C."/>
            <person name="Zhu D."/>
            <person name="Lee S."/>
            <person name="Bess C."/>
            <person name="Blankenburg K."/>
            <person name="Forbes L."/>
            <person name="Fu Q."/>
            <person name="Gubbala S."/>
            <person name="Hirani K."/>
            <person name="Jayaseelan J.C."/>
            <person name="Lara F."/>
            <person name="Munidasa M."/>
            <person name="Palculict T."/>
            <person name="Patil S."/>
            <person name="Pu L.-L."/>
            <person name="Saada N."/>
            <person name="Tang L."/>
            <person name="Weissenberger G."/>
            <person name="Zhu Y."/>
            <person name="Hemphill L."/>
            <person name="Shang Y."/>
            <person name="Youmans B."/>
            <person name="Ayvaz T."/>
            <person name="Ross M."/>
            <person name="Santibanez J."/>
            <person name="Aqrawi P."/>
            <person name="Gross S."/>
            <person name="Joshi V."/>
            <person name="Fowler G."/>
            <person name="Nazareth L."/>
            <person name="Reid J."/>
            <person name="Worley K."/>
            <person name="Petrosino J."/>
            <person name="Highlander S."/>
            <person name="Gibbs R."/>
        </authorList>
    </citation>
    <scope>NUCLEOTIDE SEQUENCE [LARGE SCALE GENOMIC DNA]</scope>
    <source>
        <strain evidence="13">ATCC 19414</strain>
    </source>
</reference>
<dbReference type="Pfam" id="PF02866">
    <property type="entry name" value="Ldh_1_C"/>
    <property type="match status" value="1"/>
</dbReference>
<feature type="domain" description="Lactate/malate dehydrogenase C-terminal" evidence="12">
    <location>
        <begin position="146"/>
        <end position="310"/>
    </location>
</feature>
<comment type="subcellular location">
    <subcellularLocation>
        <location evidence="7">Cytoplasm</location>
    </subcellularLocation>
</comment>
<dbReference type="InterPro" id="IPR011304">
    <property type="entry name" value="L-lactate_DH"/>
</dbReference>
<dbReference type="Proteomes" id="UP000003028">
    <property type="component" value="Unassembled WGS sequence"/>
</dbReference>
<evidence type="ECO:0000256" key="9">
    <source>
        <dbReference type="PIRSR" id="PIRSR000102-3"/>
    </source>
</evidence>
<evidence type="ECO:0000256" key="2">
    <source>
        <dbReference type="ARBA" id="ARBA00006054"/>
    </source>
</evidence>
<dbReference type="PROSITE" id="PS00064">
    <property type="entry name" value="L_LDH"/>
    <property type="match status" value="1"/>
</dbReference>
<feature type="modified residue" description="Phosphotyrosine" evidence="7">
    <location>
        <position position="222"/>
    </location>
</feature>
<proteinExistence type="inferred from homology"/>
<evidence type="ECO:0000313" key="13">
    <source>
        <dbReference type="EMBL" id="EFY08481.1"/>
    </source>
</evidence>
<comment type="catalytic activity">
    <reaction evidence="6 7">
        <text>(S)-lactate + NAD(+) = pyruvate + NADH + H(+)</text>
        <dbReference type="Rhea" id="RHEA:23444"/>
        <dbReference type="ChEBI" id="CHEBI:15361"/>
        <dbReference type="ChEBI" id="CHEBI:15378"/>
        <dbReference type="ChEBI" id="CHEBI:16651"/>
        <dbReference type="ChEBI" id="CHEBI:57540"/>
        <dbReference type="ChEBI" id="CHEBI:57945"/>
        <dbReference type="EC" id="1.1.1.27"/>
    </reaction>
</comment>
<evidence type="ECO:0000256" key="1">
    <source>
        <dbReference type="ARBA" id="ARBA00004843"/>
    </source>
</evidence>
<dbReference type="PIRSF" id="PIRSF000102">
    <property type="entry name" value="Lac_mal_DH"/>
    <property type="match status" value="1"/>
</dbReference>
<dbReference type="CDD" id="cd05292">
    <property type="entry name" value="LDH_2"/>
    <property type="match status" value="1"/>
</dbReference>
<feature type="binding site" evidence="7">
    <location>
        <begin position="149"/>
        <end position="152"/>
    </location>
    <ligand>
        <name>substrate</name>
    </ligand>
</feature>
<dbReference type="AlphaFoldDB" id="E7FYA7"/>
<organism evidence="13 14">
    <name type="scientific">Erysipelothrix rhusiopathiae ATCC 19414</name>
    <dbReference type="NCBI Taxonomy" id="525280"/>
    <lineage>
        <taxon>Bacteria</taxon>
        <taxon>Bacillati</taxon>
        <taxon>Bacillota</taxon>
        <taxon>Erysipelotrichia</taxon>
        <taxon>Erysipelotrichales</taxon>
        <taxon>Erysipelotrichaceae</taxon>
        <taxon>Erysipelothrix</taxon>
    </lineage>
</organism>
<feature type="binding site" evidence="9">
    <location>
        <begin position="11"/>
        <end position="16"/>
    </location>
    <ligand>
        <name>NAD(+)</name>
        <dbReference type="ChEBI" id="CHEBI:57540"/>
    </ligand>
</feature>
<feature type="binding site" evidence="7 9">
    <location>
        <position position="36"/>
    </location>
    <ligand>
        <name>NAD(+)</name>
        <dbReference type="ChEBI" id="CHEBI:57540"/>
    </ligand>
</feature>
<feature type="binding site" evidence="7">
    <location>
        <position position="83"/>
    </location>
    <ligand>
        <name>substrate</name>
    </ligand>
</feature>
<dbReference type="Gene3D" id="3.90.110.10">
    <property type="entry name" value="Lactate dehydrogenase/glycoside hydrolase, family 4, C-terminal"/>
    <property type="match status" value="1"/>
</dbReference>
<evidence type="ECO:0000256" key="10">
    <source>
        <dbReference type="SAM" id="SignalP"/>
    </source>
</evidence>
<evidence type="ECO:0000256" key="8">
    <source>
        <dbReference type="PIRSR" id="PIRSR000102-1"/>
    </source>
</evidence>
<dbReference type="PRINTS" id="PR00086">
    <property type="entry name" value="LLDHDRGNASE"/>
</dbReference>
<comment type="caution">
    <text evidence="7">Lacks conserved residue(s) required for the propagation of feature annotation.</text>
</comment>
<dbReference type="InterPro" id="IPR018177">
    <property type="entry name" value="L-lactate_DH_AS"/>
</dbReference>
<comment type="subunit">
    <text evidence="7">Homotetramer.</text>
</comment>
<dbReference type="InterPro" id="IPR022383">
    <property type="entry name" value="Lactate/malate_DH_C"/>
</dbReference>
<feature type="binding site" evidence="7">
    <location>
        <position position="144"/>
    </location>
    <ligand>
        <name>NAD(+)</name>
        <dbReference type="ChEBI" id="CHEBI:57540"/>
    </ligand>
</feature>
<feature type="binding site" evidence="7">
    <location>
        <position position="89"/>
    </location>
    <ligand>
        <name>substrate</name>
    </ligand>
</feature>
<dbReference type="PANTHER" id="PTHR43128:SF16">
    <property type="entry name" value="L-LACTATE DEHYDROGENASE"/>
    <property type="match status" value="1"/>
</dbReference>
<dbReference type="UniPathway" id="UPA00554">
    <property type="reaction ID" value="UER00611"/>
</dbReference>
<dbReference type="GO" id="GO:0004459">
    <property type="term" value="F:L-lactate dehydrogenase (NAD+) activity"/>
    <property type="evidence" value="ECO:0007669"/>
    <property type="project" value="UniProtKB-UniRule"/>
</dbReference>
<dbReference type="GO" id="GO:0006089">
    <property type="term" value="P:lactate metabolic process"/>
    <property type="evidence" value="ECO:0007669"/>
    <property type="project" value="TreeGrafter"/>
</dbReference>
<dbReference type="HAMAP" id="MF_00488">
    <property type="entry name" value="Lactate_dehydrog"/>
    <property type="match status" value="1"/>
</dbReference>
<dbReference type="STRING" id="1648.A2I91_09125"/>
<feature type="binding site" evidence="9">
    <location>
        <position position="96"/>
    </location>
    <ligand>
        <name>NAD(+)</name>
        <dbReference type="ChEBI" id="CHEBI:57540"/>
    </ligand>
</feature>
<comment type="function">
    <text evidence="7">Catalyzes the conversion of lactate to pyruvate.</text>
</comment>
<comment type="similarity">
    <text evidence="2 7">Belongs to the LDH/MDH superfamily. LDH family.</text>
</comment>
<keyword evidence="7" id="KW-0963">Cytoplasm</keyword>
<name>E7FYA7_ERYRH</name>
<dbReference type="NCBIfam" id="TIGR01771">
    <property type="entry name" value="L-LDH-NAD"/>
    <property type="match status" value="1"/>
</dbReference>
<dbReference type="SUPFAM" id="SSF51735">
    <property type="entry name" value="NAD(P)-binding Rossmann-fold domains"/>
    <property type="match status" value="1"/>
</dbReference>
<dbReference type="FunFam" id="3.40.50.720:FF:000018">
    <property type="entry name" value="Malate dehydrogenase"/>
    <property type="match status" value="1"/>
</dbReference>
<evidence type="ECO:0000256" key="7">
    <source>
        <dbReference type="HAMAP-Rule" id="MF_00488"/>
    </source>
</evidence>
<dbReference type="Gene3D" id="3.40.50.720">
    <property type="entry name" value="NAD(P)-binding Rossmann-like Domain"/>
    <property type="match status" value="1"/>
</dbReference>
<feature type="binding site" evidence="7">
    <location>
        <position position="231"/>
    </location>
    <ligand>
        <name>substrate</name>
    </ligand>
</feature>